<accession>A0A371E0B6</accession>
<dbReference type="OrthoDB" id="1429381at2759"/>
<evidence type="ECO:0000313" key="1">
    <source>
        <dbReference type="EMBL" id="RDX58234.1"/>
    </source>
</evidence>
<keyword evidence="2" id="KW-1185">Reference proteome</keyword>
<gene>
    <name evidence="1" type="ORF">CR513_62462</name>
</gene>
<comment type="caution">
    <text evidence="1">The sequence shown here is derived from an EMBL/GenBank/DDBJ whole genome shotgun (WGS) entry which is preliminary data.</text>
</comment>
<dbReference type="Proteomes" id="UP000257109">
    <property type="component" value="Unassembled WGS sequence"/>
</dbReference>
<feature type="non-terminal residue" evidence="1">
    <location>
        <position position="1"/>
    </location>
</feature>
<organism evidence="1 2">
    <name type="scientific">Mucuna pruriens</name>
    <name type="common">Velvet bean</name>
    <name type="synonym">Dolichos pruriens</name>
    <dbReference type="NCBI Taxonomy" id="157652"/>
    <lineage>
        <taxon>Eukaryota</taxon>
        <taxon>Viridiplantae</taxon>
        <taxon>Streptophyta</taxon>
        <taxon>Embryophyta</taxon>
        <taxon>Tracheophyta</taxon>
        <taxon>Spermatophyta</taxon>
        <taxon>Magnoliopsida</taxon>
        <taxon>eudicotyledons</taxon>
        <taxon>Gunneridae</taxon>
        <taxon>Pentapetalae</taxon>
        <taxon>rosids</taxon>
        <taxon>fabids</taxon>
        <taxon>Fabales</taxon>
        <taxon>Fabaceae</taxon>
        <taxon>Papilionoideae</taxon>
        <taxon>50 kb inversion clade</taxon>
        <taxon>NPAAA clade</taxon>
        <taxon>indigoferoid/millettioid clade</taxon>
        <taxon>Phaseoleae</taxon>
        <taxon>Mucuna</taxon>
    </lineage>
</organism>
<dbReference type="AlphaFoldDB" id="A0A371E0B6"/>
<evidence type="ECO:0000313" key="2">
    <source>
        <dbReference type="Proteomes" id="UP000257109"/>
    </source>
</evidence>
<reference evidence="1" key="1">
    <citation type="submission" date="2018-05" db="EMBL/GenBank/DDBJ databases">
        <title>Draft genome of Mucuna pruriens seed.</title>
        <authorList>
            <person name="Nnadi N.E."/>
            <person name="Vos R."/>
            <person name="Hasami M.H."/>
            <person name="Devisetty U.K."/>
            <person name="Aguiy J.C."/>
        </authorList>
    </citation>
    <scope>NUCLEOTIDE SEQUENCE [LARGE SCALE GENOMIC DNA]</scope>
    <source>
        <strain evidence="1">JCA_2017</strain>
    </source>
</reference>
<protein>
    <submittedName>
        <fullName evidence="1">Uncharacterized protein</fullName>
    </submittedName>
</protein>
<name>A0A371E0B6_MUCPR</name>
<dbReference type="EMBL" id="QJKJ01017697">
    <property type="protein sequence ID" value="RDX58234.1"/>
    <property type="molecule type" value="Genomic_DNA"/>
</dbReference>
<sequence>MSGFFGNLLGFNANNGTENAFKNSGGGQDFNDAEFNTGAQVASGRYAPCRGNSGTKDAFHNSGSGKQDFGKAKFNTGFLGNVFGFNANNGTENAFKNSGGGQDFKDAEFNTGAQVARGRHAPCFGNNGTKDAFHNSGSGKQDFGNAKFNTGARFY</sequence>
<proteinExistence type="predicted"/>